<evidence type="ECO:0000313" key="2">
    <source>
        <dbReference type="Proteomes" id="UP000282106"/>
    </source>
</evidence>
<dbReference type="RefSeq" id="WP_123212626.1">
    <property type="nucleotide sequence ID" value="NZ_RJVO01000007.1"/>
</dbReference>
<dbReference type="PANTHER" id="PTHR47017:SF1">
    <property type="entry name" value="ACYL-COA"/>
    <property type="match status" value="1"/>
</dbReference>
<sequence>MRLRHLARIAEVPAEAWDALFPAGYPFIRHDWLRALEEHGCATPESGWTPCHLVLEDDAGGLLAAAPLYLKAHSWGEFVFDFAWAEGAQQAGIRYYPKLLSAVPFTPSSGPRLGARDAPSRAALISALLQLPEHSGASSWHGLFLPEAEAEACAEQGALRRHDLQFHWHNRPEGGYADFEDFLAALSHDKRKKIRQERRKLEGSGLRFETLPGEAFGEAQWAELYALYANTYEERGQPPYLSLDFFLDYARRPGGPVRVTVARDGARTVAMALLLQDGNRLYGRHWGAAERYDGLHFETCYYQGVQHCIREGLAVYDAGAQGEHKLARGFDPVMTHSVHSISDPRLAQAVARALSRERLLVAARQQQLWEHRAYRHAEPGR</sequence>
<dbReference type="InterPro" id="IPR016181">
    <property type="entry name" value="Acyl_CoA_acyltransferase"/>
</dbReference>
<keyword evidence="2" id="KW-1185">Reference proteome</keyword>
<dbReference type="Proteomes" id="UP000282106">
    <property type="component" value="Unassembled WGS sequence"/>
</dbReference>
<dbReference type="SUPFAM" id="SSF55729">
    <property type="entry name" value="Acyl-CoA N-acyltransferases (Nat)"/>
    <property type="match status" value="1"/>
</dbReference>
<dbReference type="EMBL" id="RJVO01000007">
    <property type="protein sequence ID" value="ROH87902.1"/>
    <property type="molecule type" value="Genomic_DNA"/>
</dbReference>
<accession>A0A3N0V5N1</accession>
<dbReference type="Pfam" id="PF04339">
    <property type="entry name" value="FemAB_like"/>
    <property type="match status" value="1"/>
</dbReference>
<comment type="caution">
    <text evidence="1">The sequence shown here is derived from an EMBL/GenBank/DDBJ whole genome shotgun (WGS) entry which is preliminary data.</text>
</comment>
<evidence type="ECO:0000313" key="1">
    <source>
        <dbReference type="EMBL" id="ROH87902.1"/>
    </source>
</evidence>
<reference evidence="1 2" key="1">
    <citation type="submission" date="2018-10" db="EMBL/GenBank/DDBJ databases">
        <authorList>
            <person name="Chen W.-M."/>
        </authorList>
    </citation>
    <scope>NUCLEOTIDE SEQUENCE [LARGE SCALE GENOMIC DNA]</scope>
    <source>
        <strain evidence="1 2">THS-13</strain>
    </source>
</reference>
<dbReference type="Gene3D" id="3.40.630.30">
    <property type="match status" value="1"/>
</dbReference>
<organism evidence="1 2">
    <name type="scientific">Stagnimonas aquatica</name>
    <dbReference type="NCBI Taxonomy" id="2689987"/>
    <lineage>
        <taxon>Bacteria</taxon>
        <taxon>Pseudomonadati</taxon>
        <taxon>Pseudomonadota</taxon>
        <taxon>Gammaproteobacteria</taxon>
        <taxon>Nevskiales</taxon>
        <taxon>Nevskiaceae</taxon>
        <taxon>Stagnimonas</taxon>
    </lineage>
</organism>
<name>A0A3N0V5N1_9GAMM</name>
<proteinExistence type="predicted"/>
<gene>
    <name evidence="1" type="ORF">ED208_14440</name>
</gene>
<dbReference type="GO" id="GO:0016740">
    <property type="term" value="F:transferase activity"/>
    <property type="evidence" value="ECO:0007669"/>
    <property type="project" value="UniProtKB-KW"/>
</dbReference>
<dbReference type="AlphaFoldDB" id="A0A3N0V5N1"/>
<dbReference type="PANTHER" id="PTHR47017">
    <property type="entry name" value="ACYL-COA"/>
    <property type="match status" value="1"/>
</dbReference>
<dbReference type="InParanoid" id="A0A3N0V5N1"/>
<dbReference type="InterPro" id="IPR007434">
    <property type="entry name" value="FemAB-like"/>
</dbReference>
<protein>
    <submittedName>
        <fullName evidence="1">GNAT family N-acetyltransferase</fullName>
    </submittedName>
</protein>
<keyword evidence="1" id="KW-0808">Transferase</keyword>